<evidence type="ECO:0000259" key="1">
    <source>
        <dbReference type="Pfam" id="PF00483"/>
    </source>
</evidence>
<protein>
    <recommendedName>
        <fullName evidence="1">Nucleotidyl transferase domain-containing protein</fullName>
    </recommendedName>
</protein>
<comment type="caution">
    <text evidence="2">The sequence shown here is derived from an EMBL/GenBank/DDBJ whole genome shotgun (WGS) entry which is preliminary data.</text>
</comment>
<gene>
    <name evidence="2" type="ORF">COW25_01420</name>
</gene>
<evidence type="ECO:0000313" key="3">
    <source>
        <dbReference type="Proteomes" id="UP000230215"/>
    </source>
</evidence>
<dbReference type="Pfam" id="PF00483">
    <property type="entry name" value="NTP_transferase"/>
    <property type="match status" value="1"/>
</dbReference>
<organism evidence="2 3">
    <name type="scientific">Candidatus Nealsonbacteria bacterium CG15_BIG_FIL_POST_REV_8_21_14_020_37_12</name>
    <dbReference type="NCBI Taxonomy" id="1974716"/>
    <lineage>
        <taxon>Bacteria</taxon>
        <taxon>Candidatus Nealsoniibacteriota</taxon>
    </lineage>
</organism>
<sequence>MKGFILAAGEGTRLYPLTLEIPKPLLPVGKIPILTYLIELYLKHGVEDIKINIQKKHLEDFYKWKATYFPREKIEFLIEKKPSGTFTPLIKADPRWFSEPIVVSNGDELKELNLKEMIDYHRQKEGVATVGLVKVENPQVYGVAKLDGDKISEFIEKPKDPPSSYINSGLYIMNPEIKNYFPKGKKFAMVENDLFPQLAKEGKLFGYKFEGKWQDIGTFERWEEAIKKWNSKKI</sequence>
<dbReference type="CDD" id="cd04181">
    <property type="entry name" value="NTP_transferase"/>
    <property type="match status" value="1"/>
</dbReference>
<reference evidence="3" key="1">
    <citation type="submission" date="2017-09" db="EMBL/GenBank/DDBJ databases">
        <title>Depth-based differentiation of microbial function through sediment-hosted aquifers and enrichment of novel symbionts in the deep terrestrial subsurface.</title>
        <authorList>
            <person name="Probst A.J."/>
            <person name="Ladd B."/>
            <person name="Jarett J.K."/>
            <person name="Geller-Mcgrath D.E."/>
            <person name="Sieber C.M.K."/>
            <person name="Emerson J.B."/>
            <person name="Anantharaman K."/>
            <person name="Thomas B.C."/>
            <person name="Malmstrom R."/>
            <person name="Stieglmeier M."/>
            <person name="Klingl A."/>
            <person name="Woyke T."/>
            <person name="Ryan C.M."/>
            <person name="Banfield J.F."/>
        </authorList>
    </citation>
    <scope>NUCLEOTIDE SEQUENCE [LARGE SCALE GENOMIC DNA]</scope>
</reference>
<accession>A0A2M7H1H9</accession>
<dbReference type="EMBL" id="PFGB01000046">
    <property type="protein sequence ID" value="PIW35001.1"/>
    <property type="molecule type" value="Genomic_DNA"/>
</dbReference>
<feature type="domain" description="Nucleotidyl transferase" evidence="1">
    <location>
        <begin position="2"/>
        <end position="228"/>
    </location>
</feature>
<evidence type="ECO:0000313" key="2">
    <source>
        <dbReference type="EMBL" id="PIW35001.1"/>
    </source>
</evidence>
<dbReference type="InterPro" id="IPR005835">
    <property type="entry name" value="NTP_transferase_dom"/>
</dbReference>
<dbReference type="PANTHER" id="PTHR22572">
    <property type="entry name" value="SUGAR-1-PHOSPHATE GUANYL TRANSFERASE"/>
    <property type="match status" value="1"/>
</dbReference>
<proteinExistence type="predicted"/>
<dbReference type="InterPro" id="IPR050486">
    <property type="entry name" value="Mannose-1P_guanyltransferase"/>
</dbReference>
<dbReference type="SUPFAM" id="SSF53448">
    <property type="entry name" value="Nucleotide-diphospho-sugar transferases"/>
    <property type="match status" value="1"/>
</dbReference>
<name>A0A2M7H1H9_9BACT</name>
<dbReference type="Gene3D" id="3.90.550.10">
    <property type="entry name" value="Spore Coat Polysaccharide Biosynthesis Protein SpsA, Chain A"/>
    <property type="match status" value="1"/>
</dbReference>
<dbReference type="Proteomes" id="UP000230215">
    <property type="component" value="Unassembled WGS sequence"/>
</dbReference>
<dbReference type="AlphaFoldDB" id="A0A2M7H1H9"/>
<dbReference type="InterPro" id="IPR029044">
    <property type="entry name" value="Nucleotide-diphossugar_trans"/>
</dbReference>